<comment type="caution">
    <text evidence="1">The sequence shown here is derived from an EMBL/GenBank/DDBJ whole genome shotgun (WGS) entry which is preliminary data.</text>
</comment>
<organism evidence="1 2">
    <name type="scientific">Amycolatopsis acididurans</name>
    <dbReference type="NCBI Taxonomy" id="2724524"/>
    <lineage>
        <taxon>Bacteria</taxon>
        <taxon>Bacillati</taxon>
        <taxon>Actinomycetota</taxon>
        <taxon>Actinomycetes</taxon>
        <taxon>Pseudonocardiales</taxon>
        <taxon>Pseudonocardiaceae</taxon>
        <taxon>Amycolatopsis</taxon>
    </lineage>
</organism>
<dbReference type="SUPFAM" id="SSF53335">
    <property type="entry name" value="S-adenosyl-L-methionine-dependent methyltransferases"/>
    <property type="match status" value="1"/>
</dbReference>
<proteinExistence type="predicted"/>
<dbReference type="EMBL" id="JAAXLS010000021">
    <property type="protein sequence ID" value="NKQ56280.1"/>
    <property type="molecule type" value="Genomic_DNA"/>
</dbReference>
<dbReference type="Proteomes" id="UP000715441">
    <property type="component" value="Unassembled WGS sequence"/>
</dbReference>
<dbReference type="RefSeq" id="WP_168519319.1">
    <property type="nucleotide sequence ID" value="NZ_JAAXLS010000021.1"/>
</dbReference>
<reference evidence="1 2" key="1">
    <citation type="submission" date="2020-04" db="EMBL/GenBank/DDBJ databases">
        <title>Novel species.</title>
        <authorList>
            <person name="Teo W.F.A."/>
            <person name="Lipun K."/>
            <person name="Srisuk N."/>
            <person name="Duangmal K."/>
        </authorList>
    </citation>
    <scope>NUCLEOTIDE SEQUENCE [LARGE SCALE GENOMIC DNA]</scope>
    <source>
        <strain evidence="1 2">K13G38</strain>
    </source>
</reference>
<dbReference type="Pfam" id="PF04672">
    <property type="entry name" value="Methyltransf_19"/>
    <property type="match status" value="1"/>
</dbReference>
<evidence type="ECO:0000313" key="2">
    <source>
        <dbReference type="Proteomes" id="UP000715441"/>
    </source>
</evidence>
<accession>A0ABX1J908</accession>
<gene>
    <name evidence="1" type="ORF">HFP15_25710</name>
</gene>
<sequence length="115" mass="12490">MLPFVPGFDEARTVVGGYRARLAPGSHLALTHLTPARGATTLARQEEVNKVYNRNVAEQVASRSPEEIAEFFTGMELVPPGLVPVPGWRPDEPGYVPDEEDEARKVGLAGIARKP</sequence>
<evidence type="ECO:0000313" key="1">
    <source>
        <dbReference type="EMBL" id="NKQ56280.1"/>
    </source>
</evidence>
<dbReference type="Gene3D" id="3.40.50.150">
    <property type="entry name" value="Vaccinia Virus protein VP39"/>
    <property type="match status" value="1"/>
</dbReference>
<dbReference type="InterPro" id="IPR029063">
    <property type="entry name" value="SAM-dependent_MTases_sf"/>
</dbReference>
<name>A0ABX1J908_9PSEU</name>
<keyword evidence="2" id="KW-1185">Reference proteome</keyword>
<protein>
    <submittedName>
        <fullName evidence="1">Uncharacterized protein</fullName>
    </submittedName>
</protein>
<dbReference type="InterPro" id="IPR006764">
    <property type="entry name" value="SAM_dep_MeTrfase_SAV2177_type"/>
</dbReference>